<dbReference type="GO" id="GO:0005524">
    <property type="term" value="F:ATP binding"/>
    <property type="evidence" value="ECO:0007669"/>
    <property type="project" value="UniProtKB-KW"/>
</dbReference>
<dbReference type="HOGENOM" id="CLU_000604_36_0_9"/>
<sequence>MIVFVLYSYDVCKYKNKYHKGGHKLISVNNVSLRYGGRKLFEDVSLKFTPGNCYGVIGANGAGKSTFLKILSGEVEPNSGDVTIAPGVRLSMLKQDHYQYDQYTVLDTVIMGNQRLYAIMKEKEVLYGKADFTDEDGIKAAELEHEFGEMNGWEAESEASTLLQGLGIGTELHEKAMSELTGVEKIKVLLAQALFGNPGILILDEPTNHLDIQSIRWLEEFLIGFEGTVIVVSHDRHFLNKICTHMADVDFGKIKLYVGNYDFWYESSQLALQMTRDLNKKKEEKAKQLKEFIARFSANASKSKQATSRKKMLDKLNIEDIEPSNRKYPYVGFKPEREVGNDILTVEGLTKTIDGVKVLDNVSFILSKGDKVALVGTNEGAYTALLQILAGEMEPDSGSYKWGVTITKAYFPKDNTEYFQDVDLSLVDWLRQFSADKTDTYVRGFLGKMLFSGEEALKSLKVLSGGERVRCMLAKMMLSQANVLLLDQPTNHLDLESITALNNGLTDYKSNIIFTSHDHQFIQTIANRIIQITPEEMLDVRLTYDEFLDNLAIG</sequence>
<proteinExistence type="predicted"/>
<dbReference type="PANTHER" id="PTHR42855">
    <property type="entry name" value="ABC TRANSPORTER ATP-BINDING SUBUNIT"/>
    <property type="match status" value="1"/>
</dbReference>
<dbReference type="InterPro" id="IPR032781">
    <property type="entry name" value="ABC_tran_Xtn"/>
</dbReference>
<name>G9XNQ1_DESHA</name>
<evidence type="ECO:0000313" key="6">
    <source>
        <dbReference type="EMBL" id="EHL06751.1"/>
    </source>
</evidence>
<evidence type="ECO:0000313" key="7">
    <source>
        <dbReference type="Proteomes" id="UP000004416"/>
    </source>
</evidence>
<dbReference type="Pfam" id="PF12848">
    <property type="entry name" value="ABC_tran_Xtn"/>
    <property type="match status" value="1"/>
</dbReference>
<dbReference type="CDD" id="cd03221">
    <property type="entry name" value="ABCF_EF-3"/>
    <property type="match status" value="2"/>
</dbReference>
<gene>
    <name evidence="6" type="ORF">HMPREF0322_02594</name>
</gene>
<keyword evidence="1" id="KW-0677">Repeat</keyword>
<evidence type="ECO:0000256" key="1">
    <source>
        <dbReference type="ARBA" id="ARBA00022737"/>
    </source>
</evidence>
<protein>
    <submittedName>
        <fullName evidence="6">ABC transporter, ATP-binding protein</fullName>
    </submittedName>
</protein>
<dbReference type="InterPro" id="IPR027417">
    <property type="entry name" value="P-loop_NTPase"/>
</dbReference>
<organism evidence="6 7">
    <name type="scientific">Desulfitobacterium hafniense DP7</name>
    <dbReference type="NCBI Taxonomy" id="537010"/>
    <lineage>
        <taxon>Bacteria</taxon>
        <taxon>Bacillati</taxon>
        <taxon>Bacillota</taxon>
        <taxon>Clostridia</taxon>
        <taxon>Eubacteriales</taxon>
        <taxon>Desulfitobacteriaceae</taxon>
        <taxon>Desulfitobacterium</taxon>
    </lineage>
</organism>
<dbReference type="Pfam" id="PF00005">
    <property type="entry name" value="ABC_tran"/>
    <property type="match status" value="2"/>
</dbReference>
<dbReference type="InterPro" id="IPR051309">
    <property type="entry name" value="ABCF_ATPase"/>
</dbReference>
<comment type="caution">
    <text evidence="6">The sequence shown here is derived from an EMBL/GenBank/DDBJ whole genome shotgun (WGS) entry which is preliminary data.</text>
</comment>
<reference evidence="6 7" key="1">
    <citation type="submission" date="2011-08" db="EMBL/GenBank/DDBJ databases">
        <authorList>
            <person name="Weinstock G."/>
            <person name="Sodergren E."/>
            <person name="Clifton S."/>
            <person name="Fulton L."/>
            <person name="Fulton B."/>
            <person name="Courtney L."/>
            <person name="Fronick C."/>
            <person name="Harrison M."/>
            <person name="Strong C."/>
            <person name="Farmer C."/>
            <person name="Delahaunty K."/>
            <person name="Markovic C."/>
            <person name="Hall O."/>
            <person name="Minx P."/>
            <person name="Tomlinson C."/>
            <person name="Mitreva M."/>
            <person name="Hou S."/>
            <person name="Chen J."/>
            <person name="Wollam A."/>
            <person name="Pepin K.H."/>
            <person name="Johnson M."/>
            <person name="Bhonagiri V."/>
            <person name="Zhang X."/>
            <person name="Suruliraj S."/>
            <person name="Warren W."/>
            <person name="Chinwalla A."/>
            <person name="Mardis E.R."/>
            <person name="Wilson R.K."/>
        </authorList>
    </citation>
    <scope>NUCLEOTIDE SEQUENCE [LARGE SCALE GENOMIC DNA]</scope>
    <source>
        <strain evidence="6 7">DP7</strain>
    </source>
</reference>
<keyword evidence="4" id="KW-0175">Coiled coil</keyword>
<dbReference type="EMBL" id="AFZX01000068">
    <property type="protein sequence ID" value="EHL06751.1"/>
    <property type="molecule type" value="Genomic_DNA"/>
</dbReference>
<evidence type="ECO:0000256" key="4">
    <source>
        <dbReference type="SAM" id="Coils"/>
    </source>
</evidence>
<feature type="domain" description="ABC transporter" evidence="5">
    <location>
        <begin position="26"/>
        <end position="276"/>
    </location>
</feature>
<dbReference type="SUPFAM" id="SSF52540">
    <property type="entry name" value="P-loop containing nucleoside triphosphate hydrolases"/>
    <property type="match status" value="2"/>
</dbReference>
<evidence type="ECO:0000256" key="2">
    <source>
        <dbReference type="ARBA" id="ARBA00022741"/>
    </source>
</evidence>
<keyword evidence="3 6" id="KW-0067">ATP-binding</keyword>
<dbReference type="AlphaFoldDB" id="G9XNQ1"/>
<dbReference type="InterPro" id="IPR003593">
    <property type="entry name" value="AAA+_ATPase"/>
</dbReference>
<dbReference type="InterPro" id="IPR003439">
    <property type="entry name" value="ABC_transporter-like_ATP-bd"/>
</dbReference>
<dbReference type="SMART" id="SM00382">
    <property type="entry name" value="AAA"/>
    <property type="match status" value="2"/>
</dbReference>
<dbReference type="FunFam" id="3.40.50.300:FF:000070">
    <property type="entry name" value="Putative ABC transporter ATP-binding component"/>
    <property type="match status" value="1"/>
</dbReference>
<feature type="domain" description="ABC transporter" evidence="5">
    <location>
        <begin position="344"/>
        <end position="550"/>
    </location>
</feature>
<dbReference type="Proteomes" id="UP000004416">
    <property type="component" value="Unassembled WGS sequence"/>
</dbReference>
<feature type="coiled-coil region" evidence="4">
    <location>
        <begin position="271"/>
        <end position="299"/>
    </location>
</feature>
<dbReference type="PANTHER" id="PTHR42855:SF2">
    <property type="entry name" value="DRUG RESISTANCE ABC TRANSPORTER,ATP-BINDING PROTEIN"/>
    <property type="match status" value="1"/>
</dbReference>
<keyword evidence="2" id="KW-0547">Nucleotide-binding</keyword>
<dbReference type="GO" id="GO:0016887">
    <property type="term" value="F:ATP hydrolysis activity"/>
    <property type="evidence" value="ECO:0007669"/>
    <property type="project" value="InterPro"/>
</dbReference>
<dbReference type="FunFam" id="3.40.50.300:FF:000011">
    <property type="entry name" value="Putative ABC transporter ATP-binding component"/>
    <property type="match status" value="1"/>
</dbReference>
<accession>G9XNQ1</accession>
<dbReference type="Gene3D" id="3.40.50.300">
    <property type="entry name" value="P-loop containing nucleotide triphosphate hydrolases"/>
    <property type="match status" value="2"/>
</dbReference>
<dbReference type="PROSITE" id="PS50893">
    <property type="entry name" value="ABC_TRANSPORTER_2"/>
    <property type="match status" value="2"/>
</dbReference>
<evidence type="ECO:0000256" key="3">
    <source>
        <dbReference type="ARBA" id="ARBA00022840"/>
    </source>
</evidence>
<dbReference type="PATRIC" id="fig|537010.4.peg.2433"/>
<evidence type="ECO:0000259" key="5">
    <source>
        <dbReference type="PROSITE" id="PS50893"/>
    </source>
</evidence>